<gene>
    <name evidence="3" type="ordered locus">Thal_0594</name>
</gene>
<evidence type="ECO:0000256" key="2">
    <source>
        <dbReference type="ARBA" id="ARBA00022679"/>
    </source>
</evidence>
<name>D3SPZ1_THEAH</name>
<dbReference type="HOGENOM" id="CLU_024840_1_1_0"/>
<dbReference type="OrthoDB" id="9794208at2"/>
<sequence>MKSFYQFMKEKVELYYRERAGIGRDFFTAPELDRIFGFALAEKIIPLLESISTPNVVELGAGRGLMAKDILQFVAERKPTLYERLSYRIYETSPLLREFQGKVLQEYRDKVMWLDRLEIPEEAVVISNEFFDCLPVHVVKEGKELYLKDKEKVWLPCDERVKQFLRRMGYENIKTVVEVCLECIDLLKRIADSMKRGYILTIDYGYTSQDLHRYPEGTVVGYKEGRVYYDIFSEDLMDLSAMVNFSALVEWGEEYGLRTVFLKKQRHFLLESQSFVDELTGLSMSEKPEDIERLSRLKTMLISMGDRFWVLLQAKGV</sequence>
<protein>
    <recommendedName>
        <fullName evidence="5">SAM-dependent methyltransferase</fullName>
    </recommendedName>
</protein>
<evidence type="ECO:0000256" key="1">
    <source>
        <dbReference type="ARBA" id="ARBA00022603"/>
    </source>
</evidence>
<keyword evidence="4" id="KW-1185">Reference proteome</keyword>
<dbReference type="PANTHER" id="PTHR12049:SF7">
    <property type="entry name" value="PROTEIN ARGININE METHYLTRANSFERASE NDUFAF7, MITOCHONDRIAL"/>
    <property type="match status" value="1"/>
</dbReference>
<evidence type="ECO:0000313" key="4">
    <source>
        <dbReference type="Proteomes" id="UP000002043"/>
    </source>
</evidence>
<keyword evidence="1" id="KW-0489">Methyltransferase</keyword>
<dbReference type="Proteomes" id="UP000002043">
    <property type="component" value="Chromosome"/>
</dbReference>
<dbReference type="RefSeq" id="WP_012991635.1">
    <property type="nucleotide sequence ID" value="NC_013894.1"/>
</dbReference>
<dbReference type="GO" id="GO:0032259">
    <property type="term" value="P:methylation"/>
    <property type="evidence" value="ECO:0007669"/>
    <property type="project" value="UniProtKB-KW"/>
</dbReference>
<dbReference type="GO" id="GO:0035243">
    <property type="term" value="F:protein-arginine omega-N symmetric methyltransferase activity"/>
    <property type="evidence" value="ECO:0007669"/>
    <property type="project" value="TreeGrafter"/>
</dbReference>
<dbReference type="InterPro" id="IPR038375">
    <property type="entry name" value="NDUFAF7_sf"/>
</dbReference>
<organism evidence="3 4">
    <name type="scientific">Thermocrinis albus (strain DSM 14484 / JCM 11386 / HI 11/12)</name>
    <dbReference type="NCBI Taxonomy" id="638303"/>
    <lineage>
        <taxon>Bacteria</taxon>
        <taxon>Pseudomonadati</taxon>
        <taxon>Aquificota</taxon>
        <taxon>Aquificia</taxon>
        <taxon>Aquificales</taxon>
        <taxon>Aquificaceae</taxon>
        <taxon>Thermocrinis</taxon>
    </lineage>
</organism>
<dbReference type="AlphaFoldDB" id="D3SPZ1"/>
<reference evidence="4" key="1">
    <citation type="journal article" date="2010" name="Stand. Genomic Sci.">
        <title>Complete genome sequence of Thermocrinis albus type strain (HI 11/12T).</title>
        <authorList>
            <person name="Wirth R."/>
            <person name="Sikorski J."/>
            <person name="Brambilla E."/>
            <person name="Misra M."/>
            <person name="Lapidus A."/>
            <person name="Copeland A."/>
            <person name="Nolan M."/>
            <person name="Lucas S."/>
            <person name="Chen F."/>
            <person name="Tice H."/>
            <person name="Cheng J.F."/>
            <person name="Han C."/>
            <person name="Detter J.C."/>
            <person name="Tapia R."/>
            <person name="Bruce D."/>
            <person name="Goodwin L."/>
            <person name="Pitluck S."/>
            <person name="Pati A."/>
            <person name="Anderson I."/>
            <person name="Ivanova N."/>
            <person name="Mavromatis K."/>
            <person name="Mikhailova N."/>
            <person name="Chen A."/>
            <person name="Palaniappan K."/>
            <person name="Bilek Y."/>
            <person name="Hader T."/>
            <person name="Land M."/>
            <person name="Hauser L."/>
            <person name="Chang Y.J."/>
            <person name="Jeffries C.D."/>
            <person name="Tindall B.J."/>
            <person name="Rohde M."/>
            <person name="Goker M."/>
            <person name="Bristow J."/>
            <person name="Eisen J.A."/>
            <person name="Markowitz V."/>
            <person name="Hugenholtz P."/>
            <person name="Kyrpides N.C."/>
            <person name="Klenk H.P."/>
        </authorList>
    </citation>
    <scope>NUCLEOTIDE SEQUENCE [LARGE SCALE GENOMIC DNA]</scope>
    <source>
        <strain evidence="4">DSM 14484 / JCM 11386 / HI 11/12</strain>
    </source>
</reference>
<dbReference type="Gene3D" id="3.40.50.12710">
    <property type="match status" value="1"/>
</dbReference>
<dbReference type="InterPro" id="IPR029063">
    <property type="entry name" value="SAM-dependent_MTases_sf"/>
</dbReference>
<evidence type="ECO:0008006" key="5">
    <source>
        <dbReference type="Google" id="ProtNLM"/>
    </source>
</evidence>
<dbReference type="eggNOG" id="COG1565">
    <property type="taxonomic scope" value="Bacteria"/>
</dbReference>
<dbReference type="InterPro" id="IPR003788">
    <property type="entry name" value="NDUFAF7"/>
</dbReference>
<dbReference type="Pfam" id="PF02636">
    <property type="entry name" value="Methyltransf_28"/>
    <property type="match status" value="1"/>
</dbReference>
<dbReference type="PANTHER" id="PTHR12049">
    <property type="entry name" value="PROTEIN ARGININE METHYLTRANSFERASE NDUFAF7, MITOCHONDRIAL"/>
    <property type="match status" value="1"/>
</dbReference>
<accession>D3SPZ1</accession>
<dbReference type="KEGG" id="tal:Thal_0594"/>
<dbReference type="EMBL" id="CP001931">
    <property type="protein sequence ID" value="ADC89228.1"/>
    <property type="molecule type" value="Genomic_DNA"/>
</dbReference>
<evidence type="ECO:0000313" key="3">
    <source>
        <dbReference type="EMBL" id="ADC89228.1"/>
    </source>
</evidence>
<dbReference type="SUPFAM" id="SSF53335">
    <property type="entry name" value="S-adenosyl-L-methionine-dependent methyltransferases"/>
    <property type="match status" value="1"/>
</dbReference>
<dbReference type="STRING" id="638303.Thal_0594"/>
<proteinExistence type="predicted"/>
<keyword evidence="2" id="KW-0808">Transferase</keyword>